<comment type="subcellular location">
    <subcellularLocation>
        <location evidence="1 4">Nucleus</location>
    </subcellularLocation>
</comment>
<evidence type="ECO:0000313" key="5">
    <source>
        <dbReference type="EMBL" id="KAK7244392.1"/>
    </source>
</evidence>
<keyword evidence="6" id="KW-1185">Reference proteome</keyword>
<dbReference type="AlphaFoldDB" id="A0AAN9E385"/>
<keyword evidence="3 4" id="KW-0539">Nucleus</keyword>
<reference evidence="5 6" key="1">
    <citation type="submission" date="2024-01" db="EMBL/GenBank/DDBJ databases">
        <title>The genomes of 5 underutilized Papilionoideae crops provide insights into root nodulation and disease resistanc.</title>
        <authorList>
            <person name="Yuan L."/>
        </authorList>
    </citation>
    <scope>NUCLEOTIDE SEQUENCE [LARGE SCALE GENOMIC DNA]</scope>
    <source>
        <strain evidence="5">ZHUSHIDOU_FW_LH</strain>
        <tissue evidence="5">Leaf</tissue>
    </source>
</reference>
<dbReference type="GO" id="GO:0045892">
    <property type="term" value="P:negative regulation of DNA-templated transcription"/>
    <property type="evidence" value="ECO:0007669"/>
    <property type="project" value="TreeGrafter"/>
</dbReference>
<dbReference type="Proteomes" id="UP001372338">
    <property type="component" value="Unassembled WGS sequence"/>
</dbReference>
<organism evidence="5 6">
    <name type="scientific">Crotalaria pallida</name>
    <name type="common">Smooth rattlebox</name>
    <name type="synonym">Crotalaria striata</name>
    <dbReference type="NCBI Taxonomy" id="3830"/>
    <lineage>
        <taxon>Eukaryota</taxon>
        <taxon>Viridiplantae</taxon>
        <taxon>Streptophyta</taxon>
        <taxon>Embryophyta</taxon>
        <taxon>Tracheophyta</taxon>
        <taxon>Spermatophyta</taxon>
        <taxon>Magnoliopsida</taxon>
        <taxon>eudicotyledons</taxon>
        <taxon>Gunneridae</taxon>
        <taxon>Pentapetalae</taxon>
        <taxon>rosids</taxon>
        <taxon>fabids</taxon>
        <taxon>Fabales</taxon>
        <taxon>Fabaceae</taxon>
        <taxon>Papilionoideae</taxon>
        <taxon>50 kb inversion clade</taxon>
        <taxon>genistoids sensu lato</taxon>
        <taxon>core genistoids</taxon>
        <taxon>Crotalarieae</taxon>
        <taxon>Crotalaria</taxon>
    </lineage>
</organism>
<comment type="similarity">
    <text evidence="2 4">Belongs to the Ninja family.</text>
</comment>
<dbReference type="PANTHER" id="PTHR31413">
    <property type="entry name" value="AFP HOMOLOG 2"/>
    <property type="match status" value="1"/>
</dbReference>
<sequence>MDGLWLLDDGCCRVGGKGSGGRKLGNLRAEGKEVEGGTCVWREEKWREEGGASSSAQTSPKQDIGNPVKMLIRVNPCPYDDTMKVLKRMPTVTTAGDGIYGKRIQEILYNYEQGEICIVCACNCQLPNSW</sequence>
<name>A0AAN9E385_CROPI</name>
<protein>
    <recommendedName>
        <fullName evidence="4">Ninja-family protein</fullName>
    </recommendedName>
    <alternativeName>
        <fullName evidence="4">ABI-binding protein</fullName>
    </alternativeName>
</protein>
<comment type="caution">
    <text evidence="5">The sequence shown here is derived from an EMBL/GenBank/DDBJ whole genome shotgun (WGS) entry which is preliminary data.</text>
</comment>
<evidence type="ECO:0000256" key="4">
    <source>
        <dbReference type="RuleBase" id="RU369029"/>
    </source>
</evidence>
<gene>
    <name evidence="5" type="ORF">RIF29_39213</name>
</gene>
<dbReference type="InterPro" id="IPR031307">
    <property type="entry name" value="Ninja_fam"/>
</dbReference>
<accession>A0AAN9E385</accession>
<dbReference type="EMBL" id="JAYWIO010000008">
    <property type="protein sequence ID" value="KAK7244392.1"/>
    <property type="molecule type" value="Genomic_DNA"/>
</dbReference>
<proteinExistence type="inferred from homology"/>
<evidence type="ECO:0000256" key="2">
    <source>
        <dbReference type="ARBA" id="ARBA00006081"/>
    </source>
</evidence>
<evidence type="ECO:0000256" key="1">
    <source>
        <dbReference type="ARBA" id="ARBA00004123"/>
    </source>
</evidence>
<dbReference type="PANTHER" id="PTHR31413:SF43">
    <property type="entry name" value="NINJA-FAMILY PROTEIN"/>
    <property type="match status" value="1"/>
</dbReference>
<evidence type="ECO:0000256" key="3">
    <source>
        <dbReference type="ARBA" id="ARBA00023242"/>
    </source>
</evidence>
<dbReference type="GO" id="GO:0007165">
    <property type="term" value="P:signal transduction"/>
    <property type="evidence" value="ECO:0007669"/>
    <property type="project" value="InterPro"/>
</dbReference>
<evidence type="ECO:0000313" key="6">
    <source>
        <dbReference type="Proteomes" id="UP001372338"/>
    </source>
</evidence>
<comment type="function">
    <text evidence="4">Acts as a negative regulator of abscisic acid (ABA) response.</text>
</comment>
<dbReference type="GO" id="GO:0005634">
    <property type="term" value="C:nucleus"/>
    <property type="evidence" value="ECO:0007669"/>
    <property type="project" value="UniProtKB-SubCell"/>
</dbReference>